<dbReference type="InterPro" id="IPR016212">
    <property type="entry name" value="Me_CoM_Rdtase_asu"/>
</dbReference>
<dbReference type="Gene3D" id="3.90.390.10">
    <property type="entry name" value="Methyl-coenzyme M Reductase, Chain A, domain 1"/>
    <property type="match status" value="1"/>
</dbReference>
<dbReference type="InterPro" id="IPR009024">
    <property type="entry name" value="Me_CoM_Rdtase_Fd-like_fold"/>
</dbReference>
<evidence type="ECO:0000313" key="15">
    <source>
        <dbReference type="EMBL" id="RZN63751.1"/>
    </source>
</evidence>
<evidence type="ECO:0000259" key="12">
    <source>
        <dbReference type="Pfam" id="PF02249"/>
    </source>
</evidence>
<name>A0A429GGC0_9CREN</name>
<comment type="caution">
    <text evidence="14">The sequence shown here is derived from an EMBL/GenBank/DDBJ whole genome shotgun (WGS) entry which is preliminary data.</text>
</comment>
<keyword evidence="9 14" id="KW-0808">Transferase</keyword>
<organism evidence="14 16">
    <name type="scientific">Candidatus Methanodesulfokora washburnensis</name>
    <dbReference type="NCBI Taxonomy" id="2478471"/>
    <lineage>
        <taxon>Archaea</taxon>
        <taxon>Thermoproteota</taxon>
        <taxon>Candidatus Korarchaeia</taxon>
        <taxon>Candidatus Korarchaeia incertae sedis</taxon>
        <taxon>Candidatus Methanodesulfokora</taxon>
    </lineage>
</organism>
<dbReference type="Gene3D" id="3.30.70.470">
    <property type="match status" value="1"/>
</dbReference>
<dbReference type="InterPro" id="IPR015823">
    <property type="entry name" value="Me_CoM_Rdtase_asu_N_sub2"/>
</dbReference>
<dbReference type="SUPFAM" id="SSF55088">
    <property type="entry name" value="Methyl-coenzyme M reductase subunits"/>
    <property type="match status" value="1"/>
</dbReference>
<dbReference type="InterPro" id="IPR003183">
    <property type="entry name" value="Me_CoM_Rdtase_asu_N"/>
</dbReference>
<dbReference type="Proteomes" id="UP000277582">
    <property type="component" value="Unassembled WGS sequence"/>
</dbReference>
<dbReference type="SUPFAM" id="SSF48081">
    <property type="entry name" value="Methyl-coenzyme M reductase alpha and beta chain C-terminal domain"/>
    <property type="match status" value="1"/>
</dbReference>
<dbReference type="AlphaFoldDB" id="A0A429GGC0"/>
<evidence type="ECO:0000256" key="4">
    <source>
        <dbReference type="ARBA" id="ARBA00022481"/>
    </source>
</evidence>
<evidence type="ECO:0000259" key="13">
    <source>
        <dbReference type="Pfam" id="PF02745"/>
    </source>
</evidence>
<keyword evidence="5 9" id="KW-0533">Nickel</keyword>
<dbReference type="EC" id="2.8.4.1" evidence="9"/>
<evidence type="ECO:0000256" key="8">
    <source>
        <dbReference type="ARBA" id="ARBA00047772"/>
    </source>
</evidence>
<sequence>MSEKKKLFIDALRKKFKEDPAERSTQFYVFGAWRQSKRKTEFYEYAQKMAKERGIPGYNPELHLGVPLGQRVLMPYEVSGTGVYVEGDDLHFINNAAMQQLWDDIRRTVIVGLDAPHMILEKRLGKEVTPESINHYLEILNHALPGGAVVQEHMVEIHPALVEDSYVKVFTGDDELADRIDKRFLIDINKQFPPEQAEALKKAIGKSLWQVMRVPTIVGRVADGGTIARWSAMQISMSMIDAYKLMAGEAAIGEFAFAAKHAEVIEMATLMPWRRARGPNEPGGLPFGYMADIVQTSRVYPDDPVKVALETLAAGSVIYDQLWFGIYMSGGVGFTQYATPVYTDNILDDYSYYAADYVKSKYGGFAKVKPSLDVIEDIAAEVTLYSLEQYERYPALMETHFGGSQRAAVAAAASGIGVAIATGDANAGVNGWYFSQILHKEHWGRLGFFGYDAQDQMGAANSFSYRSDEGLPLELRGPNYPNYAMNVGHLGEYAGIVAAAHMACRHAWCVNPLVKVAFADPHLKFDFVEPRKCFAKGALREFMPAGERDPIIPP</sequence>
<comment type="catalytic activity">
    <reaction evidence="8">
        <text>coenzyme B + methyl-coenzyme M = methane + coenzyme M-coenzyme B heterodisulfide</text>
        <dbReference type="Rhea" id="RHEA:12532"/>
        <dbReference type="ChEBI" id="CHEBI:16183"/>
        <dbReference type="ChEBI" id="CHEBI:58286"/>
        <dbReference type="ChEBI" id="CHEBI:58411"/>
        <dbReference type="ChEBI" id="CHEBI:58596"/>
        <dbReference type="EC" id="2.8.4.1"/>
    </reaction>
    <physiologicalReaction direction="left-to-right" evidence="8">
        <dbReference type="Rhea" id="RHEA:12533"/>
    </physiologicalReaction>
</comment>
<dbReference type="OrthoDB" id="52468at2157"/>
<keyword evidence="4" id="KW-0488">Methylation</keyword>
<evidence type="ECO:0000313" key="17">
    <source>
        <dbReference type="Proteomes" id="UP000316217"/>
    </source>
</evidence>
<dbReference type="NCBIfam" id="TIGR03256">
    <property type="entry name" value="met_CoM_red_alp"/>
    <property type="match status" value="1"/>
</dbReference>
<comment type="similarity">
    <text evidence="2">Belongs to the methyl-coenzyme M reductase alpha subunit family.</text>
</comment>
<dbReference type="InterPro" id="IPR008924">
    <property type="entry name" value="Me_CoM_Rdtase_asu/bsu_C"/>
</dbReference>
<dbReference type="Gene3D" id="1.20.840.10">
    <property type="entry name" value="Methyl-coenzyme M reductase, alpha/beta subunit, C-terminal"/>
    <property type="match status" value="1"/>
</dbReference>
<comment type="cofactor">
    <cofactor evidence="9">
        <name>coenzyme F430</name>
        <dbReference type="ChEBI" id="CHEBI:60540"/>
    </cofactor>
    <text evidence="9">Binds 2 coenzyme F430 non-covalently per MCR complex. Coenzyme F430 is a yellow nickel porphinoid. Methyl-coenzyme-M reductase is activated when the enzyme-bound coenzyme F430 is reduced to the Ni(I) oxidation state.</text>
</comment>
<keyword evidence="6 9" id="KW-0479">Metal-binding</keyword>
<feature type="modified residue" description="Pros-methylhistidine" evidence="11">
    <location>
        <position position="261"/>
    </location>
</feature>
<dbReference type="InterPro" id="IPR009047">
    <property type="entry name" value="Me_CoM_Rdtase_asu_C"/>
</dbReference>
<evidence type="ECO:0000256" key="3">
    <source>
        <dbReference type="ARBA" id="ARBA00011155"/>
    </source>
</evidence>
<comment type="subunit">
    <text evidence="3">MCR is a hexamer of two alpha, two beta, and two gamma chains, forming a dimer of heterotrimers.</text>
</comment>
<comment type="subunit">
    <text evidence="9">Hexamer of two alpha, two beta, and two gamma chains.</text>
</comment>
<evidence type="ECO:0000313" key="14">
    <source>
        <dbReference type="EMBL" id="RSN72832.1"/>
    </source>
</evidence>
<evidence type="ECO:0000256" key="5">
    <source>
        <dbReference type="ARBA" id="ARBA00022596"/>
    </source>
</evidence>
<protein>
    <recommendedName>
        <fullName evidence="9">Methyl-coenzyme M reductase subunit alpha</fullName>
        <ecNumber evidence="9">2.8.4.1</ecNumber>
    </recommendedName>
</protein>
<dbReference type="UniPathway" id="UPA00646">
    <property type="reaction ID" value="UER00699"/>
</dbReference>
<gene>
    <name evidence="14" type="primary">mcrA</name>
    <name evidence="14" type="ORF">D6D85_12355</name>
    <name evidence="15" type="ORF">EF810_00175</name>
</gene>
<dbReference type="Pfam" id="PF02249">
    <property type="entry name" value="MCR_alpha"/>
    <property type="match status" value="1"/>
</dbReference>
<feature type="domain" description="Methyl-coenzyme M reductase alpha subunit C-terminal" evidence="12">
    <location>
        <begin position="320"/>
        <end position="446"/>
    </location>
</feature>
<comment type="function">
    <text evidence="9">Component of the methyl-coenzyme M reductase (MCR) I that catalyzes the reductive cleavage of methyl-coenzyme M (CoM-S-CH3 or 2-(methylthio)ethanesulfonate) using coenzyme B (CoB or 7-mercaptoheptanoylthreonine phosphate) as reductant which results in the production of methane and the mixed heterodisulfide of CoB and CoM (CoM-S-S-CoB). This is the final step in methanogenesis.</text>
</comment>
<feature type="modified residue" description="5-methylarginine" evidence="11">
    <location>
        <position position="275"/>
    </location>
</feature>
<evidence type="ECO:0000256" key="2">
    <source>
        <dbReference type="ARBA" id="ARBA00010434"/>
    </source>
</evidence>
<evidence type="ECO:0000256" key="10">
    <source>
        <dbReference type="PIRSR" id="PIRSR000262-1"/>
    </source>
</evidence>
<evidence type="ECO:0000256" key="9">
    <source>
        <dbReference type="PIRNR" id="PIRNR000262"/>
    </source>
</evidence>
<evidence type="ECO:0000313" key="16">
    <source>
        <dbReference type="Proteomes" id="UP000277582"/>
    </source>
</evidence>
<dbReference type="EMBL" id="RXII01000001">
    <property type="protein sequence ID" value="RZN63751.1"/>
    <property type="molecule type" value="Genomic_DNA"/>
</dbReference>
<feature type="binding site" description="axial binding residue" evidence="10">
    <location>
        <position position="151"/>
    </location>
    <ligand>
        <name>coenzyme F430</name>
        <dbReference type="ChEBI" id="CHEBI:60540"/>
    </ligand>
    <ligandPart>
        <name>Ni</name>
        <dbReference type="ChEBI" id="CHEBI:28112"/>
    </ligandPart>
</feature>
<reference evidence="15 17" key="2">
    <citation type="journal article" date="2019" name="Nat. Microbiol.">
        <title>Wide diversity of methane and short-chain alkane metabolisms in uncultured archaea.</title>
        <authorList>
            <person name="Borrel G."/>
            <person name="Adam P.S."/>
            <person name="McKay L.J."/>
            <person name="Chen L.X."/>
            <person name="Sierra-Garcia I.N."/>
            <person name="Sieber C.M."/>
            <person name="Letourneur Q."/>
            <person name="Ghozlane A."/>
            <person name="Andersen G.L."/>
            <person name="Li W.J."/>
            <person name="Hallam S.J."/>
            <person name="Muyzer G."/>
            <person name="de Oliveira V.M."/>
            <person name="Inskeep W.P."/>
            <person name="Banfield J.F."/>
            <person name="Gribaldo S."/>
        </authorList>
    </citation>
    <scope>NUCLEOTIDE SEQUENCE [LARGE SCALE GENOMIC DNA]</scope>
    <source>
        <strain evidence="15">NM4</strain>
    </source>
</reference>
<dbReference type="InterPro" id="IPR015811">
    <property type="entry name" value="Me_CoM_Rdtase_asu_N_sub1"/>
</dbReference>
<evidence type="ECO:0000256" key="7">
    <source>
        <dbReference type="ARBA" id="ARBA00022994"/>
    </source>
</evidence>
<proteinExistence type="inferred from homology"/>
<dbReference type="Pfam" id="PF02745">
    <property type="entry name" value="MCR_alpha_N"/>
    <property type="match status" value="1"/>
</dbReference>
<dbReference type="GO" id="GO:0046872">
    <property type="term" value="F:metal ion binding"/>
    <property type="evidence" value="ECO:0007669"/>
    <property type="project" value="UniProtKB-UniRule"/>
</dbReference>
<comment type="pathway">
    <text evidence="1 9">One-carbon metabolism; methyl-coenzyme M reduction; methane from methyl-coenzyme M: step 1/1.</text>
</comment>
<evidence type="ECO:0000256" key="11">
    <source>
        <dbReference type="PIRSR" id="PIRSR000262-2"/>
    </source>
</evidence>
<accession>A0A429GGC0</accession>
<keyword evidence="16" id="KW-1185">Reference proteome</keyword>
<keyword evidence="7 9" id="KW-0484">Methanogenesis</keyword>
<dbReference type="GO" id="GO:0050524">
    <property type="term" value="F:coenzyme-B sulfoethylthiotransferase activity"/>
    <property type="evidence" value="ECO:0007669"/>
    <property type="project" value="UniProtKB-UniRule"/>
</dbReference>
<dbReference type="PIRSF" id="PIRSF000262">
    <property type="entry name" value="MCR_alpha"/>
    <property type="match status" value="1"/>
</dbReference>
<evidence type="ECO:0000256" key="6">
    <source>
        <dbReference type="ARBA" id="ARBA00022723"/>
    </source>
</evidence>
<reference evidence="14 16" key="1">
    <citation type="submission" date="2018-10" db="EMBL/GenBank/DDBJ databases">
        <title>Co-occurring genomic capacity for anaerobic methane metabolism and dissimilatory sulfite reduction discovered in the Korarchaeota.</title>
        <authorList>
            <person name="Mckay L.J."/>
            <person name="Dlakic M."/>
            <person name="Fields M.W."/>
            <person name="Delmont T.O."/>
            <person name="Eren A.M."/>
            <person name="Jay Z.J."/>
            <person name="Klingelsmith K.B."/>
            <person name="Rusch D.B."/>
            <person name="Inskeep W.P."/>
        </authorList>
    </citation>
    <scope>NUCLEOTIDE SEQUENCE [LARGE SCALE GENOMIC DNA]</scope>
    <source>
        <strain evidence="14 16">MDKW</strain>
    </source>
</reference>
<dbReference type="Proteomes" id="UP000316217">
    <property type="component" value="Unassembled WGS sequence"/>
</dbReference>
<dbReference type="EMBL" id="RCOS01000137">
    <property type="protein sequence ID" value="RSN72832.1"/>
    <property type="molecule type" value="Genomic_DNA"/>
</dbReference>
<evidence type="ECO:0000256" key="1">
    <source>
        <dbReference type="ARBA" id="ARBA00005149"/>
    </source>
</evidence>
<dbReference type="RefSeq" id="WP_125672267.1">
    <property type="nucleotide sequence ID" value="NZ_RCOS01000137.1"/>
</dbReference>
<feature type="domain" description="Methyl-coenzyme M reductase alpha subunit N-terminal" evidence="13">
    <location>
        <begin position="5"/>
        <end position="272"/>
    </location>
</feature>
<dbReference type="GO" id="GO:0015948">
    <property type="term" value="P:methanogenesis"/>
    <property type="evidence" value="ECO:0007669"/>
    <property type="project" value="UniProtKB-UniRule"/>
</dbReference>